<reference evidence="2" key="1">
    <citation type="submission" date="2018-05" db="EMBL/GenBank/DDBJ databases">
        <title>Draft genome of Mucuna pruriens seed.</title>
        <authorList>
            <person name="Nnadi N.E."/>
            <person name="Vos R."/>
            <person name="Hasami M.H."/>
            <person name="Devisetty U.K."/>
            <person name="Aguiy J.C."/>
        </authorList>
    </citation>
    <scope>NUCLEOTIDE SEQUENCE [LARGE SCALE GENOMIC DNA]</scope>
    <source>
        <strain evidence="2">JCA_2017</strain>
    </source>
</reference>
<dbReference type="GO" id="GO:0003676">
    <property type="term" value="F:nucleic acid binding"/>
    <property type="evidence" value="ECO:0007669"/>
    <property type="project" value="InterPro"/>
</dbReference>
<feature type="non-terminal residue" evidence="2">
    <location>
        <position position="1"/>
    </location>
</feature>
<organism evidence="2 3">
    <name type="scientific">Mucuna pruriens</name>
    <name type="common">Velvet bean</name>
    <name type="synonym">Dolichos pruriens</name>
    <dbReference type="NCBI Taxonomy" id="157652"/>
    <lineage>
        <taxon>Eukaryota</taxon>
        <taxon>Viridiplantae</taxon>
        <taxon>Streptophyta</taxon>
        <taxon>Embryophyta</taxon>
        <taxon>Tracheophyta</taxon>
        <taxon>Spermatophyta</taxon>
        <taxon>Magnoliopsida</taxon>
        <taxon>eudicotyledons</taxon>
        <taxon>Gunneridae</taxon>
        <taxon>Pentapetalae</taxon>
        <taxon>rosids</taxon>
        <taxon>fabids</taxon>
        <taxon>Fabales</taxon>
        <taxon>Fabaceae</taxon>
        <taxon>Papilionoideae</taxon>
        <taxon>50 kb inversion clade</taxon>
        <taxon>NPAAA clade</taxon>
        <taxon>indigoferoid/millettioid clade</taxon>
        <taxon>Phaseoleae</taxon>
        <taxon>Mucuna</taxon>
    </lineage>
</organism>
<comment type="caution">
    <text evidence="2">The sequence shown here is derived from an EMBL/GenBank/DDBJ whole genome shotgun (WGS) entry which is preliminary data.</text>
</comment>
<dbReference type="Proteomes" id="UP000257109">
    <property type="component" value="Unassembled WGS sequence"/>
</dbReference>
<dbReference type="PANTHER" id="PTHR47266">
    <property type="entry name" value="ENDONUCLEASE-RELATED"/>
    <property type="match status" value="1"/>
</dbReference>
<dbReference type="InterPro" id="IPR001584">
    <property type="entry name" value="Integrase_cat-core"/>
</dbReference>
<proteinExistence type="predicted"/>
<dbReference type="EMBL" id="QJKJ01001697">
    <property type="protein sequence ID" value="RDY06389.1"/>
    <property type="molecule type" value="Genomic_DNA"/>
</dbReference>
<dbReference type="OrthoDB" id="1739170at2759"/>
<dbReference type="PROSITE" id="PS50994">
    <property type="entry name" value="INTEGRASE"/>
    <property type="match status" value="1"/>
</dbReference>
<dbReference type="InterPro" id="IPR041588">
    <property type="entry name" value="Integrase_H2C2"/>
</dbReference>
<dbReference type="Gene3D" id="1.10.340.70">
    <property type="match status" value="1"/>
</dbReference>
<dbReference type="Pfam" id="PF17921">
    <property type="entry name" value="Integrase_H2C2"/>
    <property type="match status" value="1"/>
</dbReference>
<evidence type="ECO:0000259" key="1">
    <source>
        <dbReference type="PROSITE" id="PS50994"/>
    </source>
</evidence>
<keyword evidence="3" id="KW-1185">Reference proteome</keyword>
<sequence length="269" mass="31246">MDAKLRLIRWMLLLQEFNLKIRDKKGAENTDQPWFADICNFLVASTFPPGASRAYKVKLESKAKYYVWDDPYLWRFCNDQITRRCISDVEFLSVLHFCHSAPGGDHYGSTWTTRKVLDCGFYWPTIYQDTYKFVSAYEQCQRAEIAISRRNEMPQHPVLICEIFYVCGIDFMGPFPISNGYSYILLIVEAIATRTNDAKVVVDFLKFGMPKALISDQGTHFCNRVMSSLLEKYGVIHKIVTPYHLQTNDQAEVFNREIKKTIQKMANPN</sequence>
<dbReference type="InterPro" id="IPR012337">
    <property type="entry name" value="RNaseH-like_sf"/>
</dbReference>
<name>A0A371HUC3_MUCPR</name>
<dbReference type="GO" id="GO:0015074">
    <property type="term" value="P:DNA integration"/>
    <property type="evidence" value="ECO:0007669"/>
    <property type="project" value="InterPro"/>
</dbReference>
<accession>A0A371HUC3</accession>
<dbReference type="InterPro" id="IPR052160">
    <property type="entry name" value="Gypsy_RT_Integrase-like"/>
</dbReference>
<gene>
    <name evidence="2" type="primary">pol</name>
    <name evidence="2" type="ORF">CR513_09620</name>
</gene>
<feature type="domain" description="Integrase catalytic" evidence="1">
    <location>
        <begin position="150"/>
        <end position="269"/>
    </location>
</feature>
<dbReference type="InterPro" id="IPR036397">
    <property type="entry name" value="RNaseH_sf"/>
</dbReference>
<protein>
    <submittedName>
        <fullName evidence="2">Pro-Pol polyprotein</fullName>
    </submittedName>
</protein>
<dbReference type="AlphaFoldDB" id="A0A371HUC3"/>
<evidence type="ECO:0000313" key="2">
    <source>
        <dbReference type="EMBL" id="RDY06389.1"/>
    </source>
</evidence>
<dbReference type="Gene3D" id="3.30.420.10">
    <property type="entry name" value="Ribonuclease H-like superfamily/Ribonuclease H"/>
    <property type="match status" value="1"/>
</dbReference>
<evidence type="ECO:0000313" key="3">
    <source>
        <dbReference type="Proteomes" id="UP000257109"/>
    </source>
</evidence>
<dbReference type="SUPFAM" id="SSF53098">
    <property type="entry name" value="Ribonuclease H-like"/>
    <property type="match status" value="1"/>
</dbReference>